<dbReference type="AlphaFoldDB" id="A0A6M0LPQ8"/>
<dbReference type="Proteomes" id="UP000473091">
    <property type="component" value="Unassembled WGS sequence"/>
</dbReference>
<proteinExistence type="predicted"/>
<sequence>SILEHTVQVFQNDKNCRAIHLAAQHDEIDTLQTMLINYSKLGIITEGGSERQYSIYNVLKAIEPCEYIFVHDAARPFVTQGTLSKLYESVQQNHSVIAALKVIDTITRLVTKQPTWTFSRKYKIPIQT</sequence>
<accession>A0A6M0LPQ8</accession>
<evidence type="ECO:0000256" key="1">
    <source>
        <dbReference type="ARBA" id="ARBA00022679"/>
    </source>
</evidence>
<evidence type="ECO:0000256" key="3">
    <source>
        <dbReference type="ARBA" id="ARBA00023229"/>
    </source>
</evidence>
<feature type="non-terminal residue" evidence="4">
    <location>
        <position position="128"/>
    </location>
</feature>
<evidence type="ECO:0000313" key="4">
    <source>
        <dbReference type="EMBL" id="NEX02931.1"/>
    </source>
</evidence>
<keyword evidence="1 4" id="KW-0808">Transferase</keyword>
<gene>
    <name evidence="4" type="ORF">F0Q01_13720</name>
</gene>
<dbReference type="InterPro" id="IPR034683">
    <property type="entry name" value="IspD/TarI"/>
</dbReference>
<feature type="non-terminal residue" evidence="4">
    <location>
        <position position="1"/>
    </location>
</feature>
<dbReference type="RefSeq" id="WP_205467997.1">
    <property type="nucleotide sequence ID" value="NZ_VTVE01000029.1"/>
</dbReference>
<evidence type="ECO:0000256" key="2">
    <source>
        <dbReference type="ARBA" id="ARBA00022695"/>
    </source>
</evidence>
<dbReference type="SUPFAM" id="SSF53448">
    <property type="entry name" value="Nucleotide-diphospho-sugar transferases"/>
    <property type="match status" value="1"/>
</dbReference>
<dbReference type="Gene3D" id="3.90.550.10">
    <property type="entry name" value="Spore Coat Polysaccharide Biosynthesis Protein SpsA, Chain A"/>
    <property type="match status" value="1"/>
</dbReference>
<dbReference type="PANTHER" id="PTHR32125">
    <property type="entry name" value="2-C-METHYL-D-ERYTHRITOL 4-PHOSPHATE CYTIDYLYLTRANSFERASE, CHLOROPLASTIC"/>
    <property type="match status" value="1"/>
</dbReference>
<name>A0A6M0LPQ8_PSEXY</name>
<protein>
    <submittedName>
        <fullName evidence="4">2-C-methyl-D-erythritol 4-phosphate cytidylyltransferase</fullName>
    </submittedName>
</protein>
<keyword evidence="3" id="KW-0414">Isoprene biosynthesis</keyword>
<organism evidence="4 5">
    <name type="scientific">Pseudobutyrivibrio xylanivorans</name>
    <dbReference type="NCBI Taxonomy" id="185007"/>
    <lineage>
        <taxon>Bacteria</taxon>
        <taxon>Bacillati</taxon>
        <taxon>Bacillota</taxon>
        <taxon>Clostridia</taxon>
        <taxon>Lachnospirales</taxon>
        <taxon>Lachnospiraceae</taxon>
        <taxon>Pseudobutyrivibrio</taxon>
    </lineage>
</organism>
<dbReference type="GO" id="GO:0008299">
    <property type="term" value="P:isoprenoid biosynthetic process"/>
    <property type="evidence" value="ECO:0007669"/>
    <property type="project" value="UniProtKB-KW"/>
</dbReference>
<dbReference type="InterPro" id="IPR050088">
    <property type="entry name" value="IspD/TarI_cytidylyltransf_bact"/>
</dbReference>
<reference evidence="4 5" key="1">
    <citation type="submission" date="2019-09" db="EMBL/GenBank/DDBJ databases">
        <authorList>
            <person name="Pidcock S.E."/>
            <person name="Huws S.A."/>
        </authorList>
    </citation>
    <scope>NUCLEOTIDE SEQUENCE [LARGE SCALE GENOMIC DNA]</scope>
    <source>
        <strain evidence="4 5">MZ8</strain>
    </source>
</reference>
<evidence type="ECO:0000313" key="5">
    <source>
        <dbReference type="Proteomes" id="UP000473091"/>
    </source>
</evidence>
<dbReference type="GO" id="GO:0050518">
    <property type="term" value="F:2-C-methyl-D-erythritol 4-phosphate cytidylyltransferase activity"/>
    <property type="evidence" value="ECO:0007669"/>
    <property type="project" value="TreeGrafter"/>
</dbReference>
<reference evidence="4 5" key="2">
    <citation type="submission" date="2020-03" db="EMBL/GenBank/DDBJ databases">
        <title>Investigating the evolutionary divergence of the Butyrivibrio group.</title>
        <authorList>
            <person name="Skvortsov T."/>
            <person name="Santos F.G."/>
            <person name="Ting K.S."/>
            <person name="Creevey C.J."/>
        </authorList>
    </citation>
    <scope>NUCLEOTIDE SEQUENCE [LARGE SCALE GENOMIC DNA]</scope>
    <source>
        <strain evidence="4 5">MZ8</strain>
    </source>
</reference>
<dbReference type="PANTHER" id="PTHR32125:SF4">
    <property type="entry name" value="2-C-METHYL-D-ERYTHRITOL 4-PHOSPHATE CYTIDYLYLTRANSFERASE, CHLOROPLASTIC"/>
    <property type="match status" value="1"/>
</dbReference>
<keyword evidence="2 4" id="KW-0548">Nucleotidyltransferase</keyword>
<comment type="caution">
    <text evidence="4">The sequence shown here is derived from an EMBL/GenBank/DDBJ whole genome shotgun (WGS) entry which is preliminary data.</text>
</comment>
<dbReference type="InterPro" id="IPR029044">
    <property type="entry name" value="Nucleotide-diphossugar_trans"/>
</dbReference>
<dbReference type="Pfam" id="PF01128">
    <property type="entry name" value="IspD"/>
    <property type="match status" value="1"/>
</dbReference>
<dbReference type="EMBL" id="VTVE01000029">
    <property type="protein sequence ID" value="NEX02931.1"/>
    <property type="molecule type" value="Genomic_DNA"/>
</dbReference>